<evidence type="ECO:0000256" key="1">
    <source>
        <dbReference type="ARBA" id="ARBA00022679"/>
    </source>
</evidence>
<accession>A0ABR5BPL9</accession>
<dbReference type="PROSITE" id="PS50089">
    <property type="entry name" value="ZF_RING_2"/>
    <property type="match status" value="1"/>
</dbReference>
<feature type="region of interest" description="Disordered" evidence="7">
    <location>
        <begin position="1"/>
        <end position="124"/>
    </location>
</feature>
<feature type="compositionally biased region" description="Polar residues" evidence="7">
    <location>
        <begin position="143"/>
        <end position="168"/>
    </location>
</feature>
<dbReference type="PANTHER" id="PTHR15067:SF7">
    <property type="entry name" value="E3 UBIQUITIN-PROTEIN LIGASE DMA1-RELATED"/>
    <property type="match status" value="1"/>
</dbReference>
<organism evidence="10 11">
    <name type="scientific">Cryptococcus gattii EJB2</name>
    <dbReference type="NCBI Taxonomy" id="1296103"/>
    <lineage>
        <taxon>Eukaryota</taxon>
        <taxon>Fungi</taxon>
        <taxon>Dikarya</taxon>
        <taxon>Basidiomycota</taxon>
        <taxon>Agaricomycotina</taxon>
        <taxon>Tremellomycetes</taxon>
        <taxon>Tremellales</taxon>
        <taxon>Cryptococcaceae</taxon>
        <taxon>Cryptococcus</taxon>
        <taxon>Cryptococcus gattii species complex</taxon>
    </lineage>
</organism>
<dbReference type="Proteomes" id="UP000054272">
    <property type="component" value="Unassembled WGS sequence"/>
</dbReference>
<evidence type="ECO:0000256" key="7">
    <source>
        <dbReference type="SAM" id="MobiDB-lite"/>
    </source>
</evidence>
<feature type="compositionally biased region" description="Gly residues" evidence="7">
    <location>
        <begin position="114"/>
        <end position="124"/>
    </location>
</feature>
<feature type="domain" description="RING-type" evidence="9">
    <location>
        <begin position="442"/>
        <end position="486"/>
    </location>
</feature>
<name>A0ABR5BPL9_9TREE</name>
<protein>
    <submittedName>
        <fullName evidence="10">Cytoplasmic protein</fullName>
    </submittedName>
</protein>
<evidence type="ECO:0000259" key="9">
    <source>
        <dbReference type="PROSITE" id="PS50089"/>
    </source>
</evidence>
<feature type="compositionally biased region" description="Low complexity" evidence="7">
    <location>
        <begin position="688"/>
        <end position="698"/>
    </location>
</feature>
<sequence>MPPKDRPNHIALPASSATPPGTNVTNPTSPSPRTPPPAVANNATGAQATSPTSSRHSFLGFMRTRARSSTLGQQPSTSASLISPTQSQFQRSATPERAGNTRSNAREQTVSGRASGGTNGNGVVTGGGVMNTGAAVTRTVSTPLSGSTIPQATTTSSALAPDASLNTAPTPPGNPSNPLKTYRIRLVPHLESNRSLPFDPVIREMAPIIVTPFPGTTPSDSALRIADPGTLSSAGGGRTTVGGKPVALVLKIGRFTDKSERLPVPTNSAPLCTGGSGIGNINGDGTLGPDGPRTGSATFSAAGGGGEVTSGKAAFRSKVVSRSHAEIWCEEGGKFYIRDTKSSSGTFLNHIRLSSPNTESRPMMLKDGDILQLGVDYQGGTEDMFKCIKMRVEVGREWQRGANEFNTNALKQLKALGGDASVPDSKGKDTHSKKAKASVTDCCICLFSVTVCQSLFIAPCSHVFHYKCIRPLLLQHYPGFSCPLCRTFANLEDDVETEDAWEIASRRASVISRRASNHSILAAGSSTPAAAAEIESNGNFNTGTAVAGNIEVASANELLPPPNVPGEPEGLQAGMPLARQATAVAQVDPITAGPDVTSETIATVPEEREGFVAPSSATIPRPIVQPGSYDPSGNTTLSETATPMNDTFLSTLALAPGMIQRLELADEVSQAGTGSLSGMTGSNGGSNAGSNAGSNVGSRNESRRQSREVEGNGHMYT</sequence>
<keyword evidence="1" id="KW-0808">Transferase</keyword>
<dbReference type="PANTHER" id="PTHR15067">
    <property type="entry name" value="E3 UBIQUITIN-PROTEIN LIGASE RNF8"/>
    <property type="match status" value="1"/>
</dbReference>
<dbReference type="SMART" id="SM00240">
    <property type="entry name" value="FHA"/>
    <property type="match status" value="1"/>
</dbReference>
<feature type="compositionally biased region" description="Basic and acidic residues" evidence="7">
    <location>
        <begin position="700"/>
        <end position="711"/>
    </location>
</feature>
<reference evidence="10 11" key="1">
    <citation type="submission" date="2015-01" db="EMBL/GenBank/DDBJ databases">
        <title>The Genome Sequence of Cryptococcus gattii EJB2.</title>
        <authorList>
            <consortium name="The Broad Institute Genomics Platform"/>
            <person name="Cuomo C."/>
            <person name="Litvintseva A."/>
            <person name="Chen Y."/>
            <person name="Heitman J."/>
            <person name="Sun S."/>
            <person name="Springer D."/>
            <person name="Dromer F."/>
            <person name="Young S."/>
            <person name="Zeng Q."/>
            <person name="Gargeya S."/>
            <person name="Abouelleil A."/>
            <person name="Alvarado L."/>
            <person name="Chapman S.B."/>
            <person name="Gainer-Dewar J."/>
            <person name="Goldberg J."/>
            <person name="Griggs A."/>
            <person name="Gujja S."/>
            <person name="Hansen M."/>
            <person name="Howarth C."/>
            <person name="Imamovic A."/>
            <person name="Larimer J."/>
            <person name="Murphy C."/>
            <person name="Naylor J."/>
            <person name="Pearson M."/>
            <person name="Priest M."/>
            <person name="Roberts A."/>
            <person name="Saif S."/>
            <person name="Shea T."/>
            <person name="Sykes S."/>
            <person name="Wortman J."/>
            <person name="Nusbaum C."/>
            <person name="Birren B."/>
        </authorList>
    </citation>
    <scope>NUCLEOTIDE SEQUENCE [LARGE SCALE GENOMIC DNA]</scope>
    <source>
        <strain evidence="10 11">EJB2</strain>
    </source>
</reference>
<keyword evidence="5" id="KW-0862">Zinc</keyword>
<evidence type="ECO:0000256" key="2">
    <source>
        <dbReference type="ARBA" id="ARBA00022723"/>
    </source>
</evidence>
<dbReference type="Gene3D" id="2.60.200.20">
    <property type="match status" value="1"/>
</dbReference>
<dbReference type="SUPFAM" id="SSF49879">
    <property type="entry name" value="SMAD/FHA domain"/>
    <property type="match status" value="1"/>
</dbReference>
<dbReference type="InterPro" id="IPR008984">
    <property type="entry name" value="SMAD_FHA_dom_sf"/>
</dbReference>
<dbReference type="EMBL" id="KN848749">
    <property type="protein sequence ID" value="KIR77587.1"/>
    <property type="molecule type" value="Genomic_DNA"/>
</dbReference>
<feature type="domain" description="FHA" evidence="8">
    <location>
        <begin position="307"/>
        <end position="353"/>
    </location>
</feature>
<dbReference type="InterPro" id="IPR013083">
    <property type="entry name" value="Znf_RING/FYVE/PHD"/>
</dbReference>
<evidence type="ECO:0000259" key="8">
    <source>
        <dbReference type="PROSITE" id="PS50006"/>
    </source>
</evidence>
<dbReference type="InterPro" id="IPR001841">
    <property type="entry name" value="Znf_RING"/>
</dbReference>
<feature type="compositionally biased region" description="Polar residues" evidence="7">
    <location>
        <begin position="41"/>
        <end position="56"/>
    </location>
</feature>
<feature type="compositionally biased region" description="Pro residues" evidence="7">
    <location>
        <begin position="29"/>
        <end position="38"/>
    </location>
</feature>
<evidence type="ECO:0000313" key="10">
    <source>
        <dbReference type="EMBL" id="KIR77587.1"/>
    </source>
</evidence>
<feature type="compositionally biased region" description="Low complexity" evidence="7">
    <location>
        <begin position="18"/>
        <end position="28"/>
    </location>
</feature>
<keyword evidence="2" id="KW-0479">Metal-binding</keyword>
<feature type="compositionally biased region" description="Polar residues" evidence="7">
    <location>
        <begin position="67"/>
        <end position="93"/>
    </location>
</feature>
<dbReference type="PROSITE" id="PS50006">
    <property type="entry name" value="FHA_DOMAIN"/>
    <property type="match status" value="1"/>
</dbReference>
<proteinExistence type="predicted"/>
<dbReference type="Pfam" id="PF00498">
    <property type="entry name" value="FHA"/>
    <property type="match status" value="1"/>
</dbReference>
<keyword evidence="4" id="KW-0833">Ubl conjugation pathway</keyword>
<gene>
    <name evidence="10" type="ORF">I306_05322</name>
</gene>
<evidence type="ECO:0000256" key="5">
    <source>
        <dbReference type="ARBA" id="ARBA00022833"/>
    </source>
</evidence>
<evidence type="ECO:0000256" key="4">
    <source>
        <dbReference type="ARBA" id="ARBA00022786"/>
    </source>
</evidence>
<evidence type="ECO:0000313" key="11">
    <source>
        <dbReference type="Proteomes" id="UP000054272"/>
    </source>
</evidence>
<evidence type="ECO:0000256" key="3">
    <source>
        <dbReference type="ARBA" id="ARBA00022771"/>
    </source>
</evidence>
<evidence type="ECO:0000256" key="6">
    <source>
        <dbReference type="PROSITE-ProRule" id="PRU00175"/>
    </source>
</evidence>
<keyword evidence="11" id="KW-1185">Reference proteome</keyword>
<keyword evidence="3 6" id="KW-0863">Zinc-finger</keyword>
<dbReference type="Pfam" id="PF17123">
    <property type="entry name" value="zf-RING_11"/>
    <property type="match status" value="1"/>
</dbReference>
<feature type="region of interest" description="Disordered" evidence="7">
    <location>
        <begin position="617"/>
        <end position="638"/>
    </location>
</feature>
<dbReference type="SMART" id="SM00184">
    <property type="entry name" value="RING"/>
    <property type="match status" value="1"/>
</dbReference>
<dbReference type="Gene3D" id="3.30.40.10">
    <property type="entry name" value="Zinc/RING finger domain, C3HC4 (zinc finger)"/>
    <property type="match status" value="1"/>
</dbReference>
<feature type="region of interest" description="Disordered" evidence="7">
    <location>
        <begin position="143"/>
        <end position="179"/>
    </location>
</feature>
<dbReference type="SUPFAM" id="SSF57850">
    <property type="entry name" value="RING/U-box"/>
    <property type="match status" value="1"/>
</dbReference>
<feature type="compositionally biased region" description="Polar residues" evidence="7">
    <location>
        <begin position="100"/>
        <end position="112"/>
    </location>
</feature>
<feature type="region of interest" description="Disordered" evidence="7">
    <location>
        <begin position="673"/>
        <end position="717"/>
    </location>
</feature>
<dbReference type="InterPro" id="IPR000253">
    <property type="entry name" value="FHA_dom"/>
</dbReference>